<evidence type="ECO:0008006" key="10">
    <source>
        <dbReference type="Google" id="ProtNLM"/>
    </source>
</evidence>
<evidence type="ECO:0000256" key="5">
    <source>
        <dbReference type="ARBA" id="ARBA00023136"/>
    </source>
</evidence>
<evidence type="ECO:0000313" key="9">
    <source>
        <dbReference type="Proteomes" id="UP000823388"/>
    </source>
</evidence>
<comment type="similarity">
    <text evidence="2">Belongs to the multi antimicrobial extrusion (MATE) (TC 2.A.66.1) family.</text>
</comment>
<dbReference type="InterPro" id="IPR044644">
    <property type="entry name" value="DinF-like"/>
</dbReference>
<keyword evidence="5 7" id="KW-0472">Membrane</keyword>
<evidence type="ECO:0000313" key="8">
    <source>
        <dbReference type="EMBL" id="KAG2636599.1"/>
    </source>
</evidence>
<organism evidence="8 9">
    <name type="scientific">Panicum virgatum</name>
    <name type="common">Blackwell switchgrass</name>
    <dbReference type="NCBI Taxonomy" id="38727"/>
    <lineage>
        <taxon>Eukaryota</taxon>
        <taxon>Viridiplantae</taxon>
        <taxon>Streptophyta</taxon>
        <taxon>Embryophyta</taxon>
        <taxon>Tracheophyta</taxon>
        <taxon>Spermatophyta</taxon>
        <taxon>Magnoliopsida</taxon>
        <taxon>Liliopsida</taxon>
        <taxon>Poales</taxon>
        <taxon>Poaceae</taxon>
        <taxon>PACMAD clade</taxon>
        <taxon>Panicoideae</taxon>
        <taxon>Panicodae</taxon>
        <taxon>Paniceae</taxon>
        <taxon>Panicinae</taxon>
        <taxon>Panicum</taxon>
        <taxon>Panicum sect. Hiantes</taxon>
    </lineage>
</organism>
<evidence type="ECO:0000256" key="7">
    <source>
        <dbReference type="SAM" id="Phobius"/>
    </source>
</evidence>
<name>A0A8T0VZ42_PANVG</name>
<dbReference type="Proteomes" id="UP000823388">
    <property type="component" value="Chromosome 2N"/>
</dbReference>
<dbReference type="PANTHER" id="PTHR42893:SF45">
    <property type="entry name" value="PROTEIN DETOXIFICATION 45, CHLOROPLASTIC"/>
    <property type="match status" value="1"/>
</dbReference>
<protein>
    <recommendedName>
        <fullName evidence="10">Protein DETOXIFICATION</fullName>
    </recommendedName>
</protein>
<sequence>MGEDAEGDRSSPARASPPDAAVGASATTARNSVGDHPEGIRRELINLAVPAIVGQAIDPVAQLLETAYIGRLGPVELASAAVGVSVFNIISKLFNIPLLSITTSFVAEDVSKHDSSQLASGNISSEIGERKRLPSISSALLLAAAIGVIEALALILGSGMLLNIMGVSQIGIESRTMVVFAPERTQIQVTFKKC</sequence>
<feature type="region of interest" description="Disordered" evidence="6">
    <location>
        <begin position="1"/>
        <end position="35"/>
    </location>
</feature>
<evidence type="ECO:0000256" key="2">
    <source>
        <dbReference type="ARBA" id="ARBA00010199"/>
    </source>
</evidence>
<evidence type="ECO:0000256" key="3">
    <source>
        <dbReference type="ARBA" id="ARBA00022692"/>
    </source>
</evidence>
<keyword evidence="4 7" id="KW-1133">Transmembrane helix</keyword>
<gene>
    <name evidence="8" type="ORF">PVAP13_2NG460400</name>
</gene>
<comment type="subcellular location">
    <subcellularLocation>
        <location evidence="1">Membrane</location>
        <topology evidence="1">Multi-pass membrane protein</topology>
    </subcellularLocation>
</comment>
<feature type="transmembrane region" description="Helical" evidence="7">
    <location>
        <begin position="139"/>
        <end position="162"/>
    </location>
</feature>
<dbReference type="PANTHER" id="PTHR42893">
    <property type="entry name" value="PROTEIN DETOXIFICATION 44, CHLOROPLASTIC-RELATED"/>
    <property type="match status" value="1"/>
</dbReference>
<evidence type="ECO:0000256" key="1">
    <source>
        <dbReference type="ARBA" id="ARBA00004141"/>
    </source>
</evidence>
<evidence type="ECO:0000256" key="4">
    <source>
        <dbReference type="ARBA" id="ARBA00022989"/>
    </source>
</evidence>
<reference evidence="8" key="1">
    <citation type="submission" date="2020-05" db="EMBL/GenBank/DDBJ databases">
        <title>WGS assembly of Panicum virgatum.</title>
        <authorList>
            <person name="Lovell J.T."/>
            <person name="Jenkins J."/>
            <person name="Shu S."/>
            <person name="Juenger T.E."/>
            <person name="Schmutz J."/>
        </authorList>
    </citation>
    <scope>NUCLEOTIDE SEQUENCE</scope>
    <source>
        <strain evidence="8">AP13</strain>
    </source>
</reference>
<accession>A0A8T0VZ42</accession>
<dbReference type="GO" id="GO:0016020">
    <property type="term" value="C:membrane"/>
    <property type="evidence" value="ECO:0007669"/>
    <property type="project" value="UniProtKB-SubCell"/>
</dbReference>
<dbReference type="EMBL" id="CM029040">
    <property type="protein sequence ID" value="KAG2636599.1"/>
    <property type="molecule type" value="Genomic_DNA"/>
</dbReference>
<evidence type="ECO:0000256" key="6">
    <source>
        <dbReference type="SAM" id="MobiDB-lite"/>
    </source>
</evidence>
<comment type="caution">
    <text evidence="8">The sequence shown here is derived from an EMBL/GenBank/DDBJ whole genome shotgun (WGS) entry which is preliminary data.</text>
</comment>
<dbReference type="AlphaFoldDB" id="A0A8T0VZ42"/>
<keyword evidence="3 7" id="KW-0812">Transmembrane</keyword>
<feature type="compositionally biased region" description="Low complexity" evidence="6">
    <location>
        <begin position="10"/>
        <end position="21"/>
    </location>
</feature>
<dbReference type="OrthoDB" id="1710033at2759"/>
<keyword evidence="9" id="KW-1185">Reference proteome</keyword>
<proteinExistence type="inferred from homology"/>